<protein>
    <recommendedName>
        <fullName evidence="9">Protein-export membrane protein SecF</fullName>
    </recommendedName>
</protein>
<dbReference type="GO" id="GO:0065002">
    <property type="term" value="P:intracellular protein transmembrane transport"/>
    <property type="evidence" value="ECO:0007669"/>
    <property type="project" value="UniProtKB-UniRule"/>
</dbReference>
<comment type="caution">
    <text evidence="11">The sequence shown here is derived from an EMBL/GenBank/DDBJ whole genome shotgun (WGS) entry which is preliminary data.</text>
</comment>
<feature type="transmembrane region" description="Helical" evidence="9">
    <location>
        <begin position="254"/>
        <end position="276"/>
    </location>
</feature>
<dbReference type="GO" id="GO:0005886">
    <property type="term" value="C:plasma membrane"/>
    <property type="evidence" value="ECO:0007669"/>
    <property type="project" value="UniProtKB-SubCell"/>
</dbReference>
<evidence type="ECO:0000256" key="9">
    <source>
        <dbReference type="HAMAP-Rule" id="MF_01464"/>
    </source>
</evidence>
<dbReference type="InterPro" id="IPR048634">
    <property type="entry name" value="SecD_SecF_C"/>
</dbReference>
<evidence type="ECO:0000256" key="7">
    <source>
        <dbReference type="ARBA" id="ARBA00023010"/>
    </source>
</evidence>
<keyword evidence="7 9" id="KW-0811">Translocation</keyword>
<keyword evidence="2 9" id="KW-0813">Transport</keyword>
<dbReference type="Pfam" id="PF07549">
    <property type="entry name" value="Sec_GG"/>
    <property type="match status" value="1"/>
</dbReference>
<comment type="function">
    <text evidence="9">Involved in protein export.</text>
</comment>
<feature type="transmembrane region" description="Helical" evidence="9">
    <location>
        <begin position="133"/>
        <end position="152"/>
    </location>
</feature>
<sequence>MKAFEKIFDRIDVTNYNYKKLIIFPLILVLLSVIIISTVGVNLGVDLRGGTLATVQGVEYTPEIQNYLITNLGDSTIKVRSIFSPLTEGFIVETGPDVDSAKLISLLNQRYPDVAVSVQNIGPSLGASFLEQGTQAVLFAFLFMAIIVFIAFRMPIPSGAVVFSAFSDMLIALAFMSIAGIELSRYTIAAILMLIGYSVDTDILLTARVLKDKGDDTNERIRNAMRTGLTMTMTTLAALSALYIFSTSDVLDDIAIVLIFGLVGDLAMTWLFNAGVLKWYALRRKIGGALNE</sequence>
<feature type="transmembrane region" description="Helical" evidence="9">
    <location>
        <begin position="159"/>
        <end position="181"/>
    </location>
</feature>
<dbReference type="Proteomes" id="UP000075398">
    <property type="component" value="Unassembled WGS sequence"/>
</dbReference>
<accession>A0A150IND7</accession>
<evidence type="ECO:0000313" key="12">
    <source>
        <dbReference type="Proteomes" id="UP000075398"/>
    </source>
</evidence>
<comment type="subunit">
    <text evidence="9">Part of the protein translocation apparatus. Forms a complex with SecD.</text>
</comment>
<keyword evidence="6 9" id="KW-1133">Transmembrane helix</keyword>
<evidence type="ECO:0000259" key="10">
    <source>
        <dbReference type="Pfam" id="PF02355"/>
    </source>
</evidence>
<evidence type="ECO:0000256" key="6">
    <source>
        <dbReference type="ARBA" id="ARBA00022989"/>
    </source>
</evidence>
<evidence type="ECO:0000313" key="11">
    <source>
        <dbReference type="EMBL" id="KYC46556.1"/>
    </source>
</evidence>
<keyword evidence="8 9" id="KW-0472">Membrane</keyword>
<dbReference type="HAMAP" id="MF_01464_A">
    <property type="entry name" value="SecF_A"/>
    <property type="match status" value="1"/>
</dbReference>
<dbReference type="InterPro" id="IPR022813">
    <property type="entry name" value="SecD/SecF_arch_bac"/>
</dbReference>
<evidence type="ECO:0000256" key="8">
    <source>
        <dbReference type="ARBA" id="ARBA00023136"/>
    </source>
</evidence>
<dbReference type="GO" id="GO:0006605">
    <property type="term" value="P:protein targeting"/>
    <property type="evidence" value="ECO:0007669"/>
    <property type="project" value="UniProtKB-UniRule"/>
</dbReference>
<dbReference type="InterPro" id="IPR024921">
    <property type="entry name" value="SecF_arc"/>
</dbReference>
<keyword evidence="5 9" id="KW-0653">Protein transport</keyword>
<dbReference type="InterPro" id="IPR022646">
    <property type="entry name" value="SecD/SecF_CS"/>
</dbReference>
<evidence type="ECO:0000256" key="4">
    <source>
        <dbReference type="ARBA" id="ARBA00022692"/>
    </source>
</evidence>
<dbReference type="AlphaFoldDB" id="A0A150IND7"/>
<comment type="subcellular location">
    <subcellularLocation>
        <location evidence="1 9">Cell membrane</location>
        <topology evidence="1 9">Multi-pass membrane protein</topology>
    </subcellularLocation>
</comment>
<keyword evidence="3 9" id="KW-1003">Cell membrane</keyword>
<comment type="similarity">
    <text evidence="9">Belongs to the SecD/SecF family. SecF subfamily.</text>
</comment>
<evidence type="ECO:0000256" key="1">
    <source>
        <dbReference type="ARBA" id="ARBA00004651"/>
    </source>
</evidence>
<dbReference type="Gene3D" id="1.20.1640.10">
    <property type="entry name" value="Multidrug efflux transporter AcrB transmembrane domain"/>
    <property type="match status" value="1"/>
</dbReference>
<evidence type="ECO:0000256" key="5">
    <source>
        <dbReference type="ARBA" id="ARBA00022927"/>
    </source>
</evidence>
<reference evidence="11 12" key="1">
    <citation type="journal article" date="2016" name="ISME J.">
        <title>Chasing the elusive Euryarchaeota class WSA2: genomes reveal a uniquely fastidious methyl-reducing methanogen.</title>
        <authorList>
            <person name="Nobu M.K."/>
            <person name="Narihiro T."/>
            <person name="Kuroda K."/>
            <person name="Mei R."/>
            <person name="Liu W.T."/>
        </authorList>
    </citation>
    <scope>NUCLEOTIDE SEQUENCE [LARGE SCALE GENOMIC DNA]</scope>
    <source>
        <strain evidence="11">U1lsi0528_Bin055</strain>
    </source>
</reference>
<name>A0A150IND7_9EURY</name>
<dbReference type="PANTHER" id="PTHR30081">
    <property type="entry name" value="PROTEIN-EXPORT MEMBRANE PROTEIN SEC"/>
    <property type="match status" value="1"/>
</dbReference>
<feature type="transmembrane region" description="Helical" evidence="9">
    <location>
        <begin position="187"/>
        <end position="207"/>
    </location>
</feature>
<dbReference type="SUPFAM" id="SSF82866">
    <property type="entry name" value="Multidrug efflux transporter AcrB transmembrane domain"/>
    <property type="match status" value="1"/>
</dbReference>
<proteinExistence type="inferred from homology"/>
<feature type="domain" description="Protein export membrane protein SecD/SecF C-terminal" evidence="10">
    <location>
        <begin position="115"/>
        <end position="281"/>
    </location>
</feature>
<dbReference type="Pfam" id="PF02355">
    <property type="entry name" value="SecD_SecF_C"/>
    <property type="match status" value="1"/>
</dbReference>
<gene>
    <name evidence="9 11" type="primary">secF</name>
    <name evidence="11" type="ORF">AMQ22_02106</name>
</gene>
<organism evidence="11 12">
    <name type="scientific">Candidatus Methanofastidiosum methylothiophilum</name>
    <dbReference type="NCBI Taxonomy" id="1705564"/>
    <lineage>
        <taxon>Archaea</taxon>
        <taxon>Methanobacteriati</taxon>
        <taxon>Methanobacteriota</taxon>
        <taxon>Stenosarchaea group</taxon>
        <taxon>Candidatus Methanofastidiosia</taxon>
        <taxon>Candidatus Methanofastidiosales</taxon>
        <taxon>Candidatus Methanofastidiosaceae</taxon>
        <taxon>Candidatus Methanofastidiosum</taxon>
    </lineage>
</organism>
<evidence type="ECO:0000256" key="3">
    <source>
        <dbReference type="ARBA" id="ARBA00022475"/>
    </source>
</evidence>
<keyword evidence="4 9" id="KW-0812">Transmembrane</keyword>
<dbReference type="PATRIC" id="fig|1705409.3.peg.2252"/>
<feature type="transmembrane region" description="Helical" evidence="9">
    <location>
        <begin position="228"/>
        <end position="248"/>
    </location>
</feature>
<evidence type="ECO:0000256" key="2">
    <source>
        <dbReference type="ARBA" id="ARBA00022448"/>
    </source>
</evidence>
<feature type="transmembrane region" description="Helical" evidence="9">
    <location>
        <begin position="21"/>
        <end position="45"/>
    </location>
</feature>
<dbReference type="PANTHER" id="PTHR30081:SF8">
    <property type="entry name" value="PROTEIN TRANSLOCASE SUBUNIT SECF"/>
    <property type="match status" value="1"/>
</dbReference>
<dbReference type="EMBL" id="LNGC01000189">
    <property type="protein sequence ID" value="KYC46556.1"/>
    <property type="molecule type" value="Genomic_DNA"/>
</dbReference>